<gene>
    <name evidence="2" type="ORF">IPJ27_05410</name>
</gene>
<feature type="transmembrane region" description="Helical" evidence="1">
    <location>
        <begin position="194"/>
        <end position="212"/>
    </location>
</feature>
<protein>
    <submittedName>
        <fullName evidence="2">Uncharacterized protein</fullName>
    </submittedName>
</protein>
<accession>A0A935PZL7</accession>
<feature type="transmembrane region" description="Helical" evidence="1">
    <location>
        <begin position="304"/>
        <end position="324"/>
    </location>
</feature>
<organism evidence="2 3">
    <name type="scientific">Candidatus Accumulibacter proximus</name>
    <dbReference type="NCBI Taxonomy" id="2954385"/>
    <lineage>
        <taxon>Bacteria</taxon>
        <taxon>Pseudomonadati</taxon>
        <taxon>Pseudomonadota</taxon>
        <taxon>Betaproteobacteria</taxon>
        <taxon>Candidatus Accumulibacter</taxon>
    </lineage>
</organism>
<feature type="transmembrane region" description="Helical" evidence="1">
    <location>
        <begin position="52"/>
        <end position="74"/>
    </location>
</feature>
<keyword evidence="1" id="KW-0812">Transmembrane</keyword>
<reference evidence="2 3" key="1">
    <citation type="submission" date="2020-10" db="EMBL/GenBank/DDBJ databases">
        <title>Connecting structure to function with the recovery of over 1000 high-quality activated sludge metagenome-assembled genomes encoding full-length rRNA genes using long-read sequencing.</title>
        <authorList>
            <person name="Singleton C.M."/>
            <person name="Petriglieri F."/>
            <person name="Kristensen J.M."/>
            <person name="Kirkegaard R.H."/>
            <person name="Michaelsen T.Y."/>
            <person name="Andersen M.H."/>
            <person name="Karst S.M."/>
            <person name="Dueholm M.S."/>
            <person name="Nielsen P.H."/>
            <person name="Albertsen M."/>
        </authorList>
    </citation>
    <scope>NUCLEOTIDE SEQUENCE [LARGE SCALE GENOMIC DNA]</scope>
    <source>
        <strain evidence="2">EsbW_18-Q3-R4-48_BATAC.285</strain>
    </source>
</reference>
<sequence length="333" mass="35971">MIFQPAIIALLLASLVCVGLLLAAAPLAIDLVRHWDIRSGSERQLVLERRTYLLSTLLSFLFASQLVALLLFVFNADRMSSMFVGAMCAVGALKVNAFGFPALIAQILIFFLASSWLVINHVDTLAPDYPLVRVKYLLLLILLPCVIASAVLQLRYFLGLKADVITSCCGSLFSEEAPSLSASVAAAPPLPTMIAFYVTLLLAAGTGLLYRLRQRAPWLVALLSGAAFVVTIAGILSFVSLYVYEHPQHHCPFCILKPEYGYQGYWLYLPLFVATAAGLGVGAMQPFARIPSLERIIPAVGKQLATVAAAMFVVVAAVASLMILNSRLILLEG</sequence>
<keyword evidence="1" id="KW-1133">Transmembrane helix</keyword>
<evidence type="ECO:0000313" key="3">
    <source>
        <dbReference type="Proteomes" id="UP000697998"/>
    </source>
</evidence>
<feature type="transmembrane region" description="Helical" evidence="1">
    <location>
        <begin position="265"/>
        <end position="284"/>
    </location>
</feature>
<evidence type="ECO:0000256" key="1">
    <source>
        <dbReference type="SAM" id="Phobius"/>
    </source>
</evidence>
<dbReference type="AlphaFoldDB" id="A0A935PZL7"/>
<feature type="transmembrane region" description="Helical" evidence="1">
    <location>
        <begin position="95"/>
        <end position="116"/>
    </location>
</feature>
<feature type="transmembrane region" description="Helical" evidence="1">
    <location>
        <begin position="218"/>
        <end position="244"/>
    </location>
</feature>
<dbReference type="Proteomes" id="UP000697998">
    <property type="component" value="Unassembled WGS sequence"/>
</dbReference>
<feature type="transmembrane region" description="Helical" evidence="1">
    <location>
        <begin position="136"/>
        <end position="158"/>
    </location>
</feature>
<dbReference type="EMBL" id="JADJMH010000002">
    <property type="protein sequence ID" value="MBK7674235.1"/>
    <property type="molecule type" value="Genomic_DNA"/>
</dbReference>
<comment type="caution">
    <text evidence="2">The sequence shown here is derived from an EMBL/GenBank/DDBJ whole genome shotgun (WGS) entry which is preliminary data.</text>
</comment>
<proteinExistence type="predicted"/>
<evidence type="ECO:0000313" key="2">
    <source>
        <dbReference type="EMBL" id="MBK7674235.1"/>
    </source>
</evidence>
<keyword evidence="1" id="KW-0472">Membrane</keyword>
<name>A0A935PZL7_9PROT</name>